<dbReference type="InterPro" id="IPR039431">
    <property type="entry name" value="Vta1/CALS_N"/>
</dbReference>
<dbReference type="Pfam" id="PF18097">
    <property type="entry name" value="Vta1_C"/>
    <property type="match status" value="1"/>
</dbReference>
<feature type="domain" description="Vta1/callose synthase N-terminal" evidence="10">
    <location>
        <begin position="13"/>
        <end position="158"/>
    </location>
</feature>
<comment type="subcellular location">
    <subcellularLocation>
        <location evidence="2">Cytoplasm</location>
    </subcellularLocation>
    <subcellularLocation>
        <location evidence="1">Endosome membrane</location>
        <topology evidence="1">Peripheral membrane protein</topology>
    </subcellularLocation>
</comment>
<protein>
    <recommendedName>
        <fullName evidence="14">DUF605-domain-containing protein</fullName>
    </recommendedName>
</protein>
<dbReference type="GO" id="GO:0010008">
    <property type="term" value="C:endosome membrane"/>
    <property type="evidence" value="ECO:0007669"/>
    <property type="project" value="UniProtKB-SubCell"/>
</dbReference>
<sequence>MAERIPTKLRAAQITPFVQRAAQLERFKPFITYWLKFYIIQKIISAGLHTADAECTTYTANLMDQLEQTKAANPDEDALHDEAAAQAYCEQFAFTTFAKGEKDMTANAVTKNTADTLLAAATFFEMLTIWKKDPESEIKSKQKFAKYHAARILKALRNGEDPNLTNPVHETPAIGSPSALDPNDPEVQNLAPDAASPSARNPYQPYVESAPDTTAQPSPTISAPKLSPPPMLPTAPTDYSAHRDVSPISQPGNNSRQGSVVSEGGGYFPRVNVPTFTADTAAPNLPTAPSVQDEPMGGNQFDPSSLASSLLTGPQVPQPSQAPSPQEYYQNATSPAPLGQNSRQAPPPQASYQPSPNPYATPPPQPQQPAFQHSQQPQFNNSFAPQEPHHAPPPQQYTQPPQASTHQGPFRTDEEAQMAAAKHAKWAISALNFEDVNTAVKELRLALQSLGAN</sequence>
<feature type="compositionally biased region" description="Polar residues" evidence="9">
    <location>
        <begin position="247"/>
        <end position="260"/>
    </location>
</feature>
<dbReference type="PANTHER" id="PTHR46009">
    <property type="entry name" value="VACUOLAR PROTEIN SORTING-ASSOCIATED PROTEIN VTA1 HOMOLOG"/>
    <property type="match status" value="1"/>
</dbReference>
<evidence type="ECO:0000256" key="1">
    <source>
        <dbReference type="ARBA" id="ARBA00004481"/>
    </source>
</evidence>
<dbReference type="GO" id="GO:0005771">
    <property type="term" value="C:multivesicular body"/>
    <property type="evidence" value="ECO:0007669"/>
    <property type="project" value="TreeGrafter"/>
</dbReference>
<organism evidence="12 13">
    <name type="scientific">Paraphaeosphaeria minitans</name>
    <dbReference type="NCBI Taxonomy" id="565426"/>
    <lineage>
        <taxon>Eukaryota</taxon>
        <taxon>Fungi</taxon>
        <taxon>Dikarya</taxon>
        <taxon>Ascomycota</taxon>
        <taxon>Pezizomycotina</taxon>
        <taxon>Dothideomycetes</taxon>
        <taxon>Pleosporomycetidae</taxon>
        <taxon>Pleosporales</taxon>
        <taxon>Massarineae</taxon>
        <taxon>Didymosphaeriaceae</taxon>
        <taxon>Paraphaeosphaeria</taxon>
    </lineage>
</organism>
<evidence type="ECO:0000256" key="9">
    <source>
        <dbReference type="SAM" id="MobiDB-lite"/>
    </source>
</evidence>
<evidence type="ECO:0000259" key="10">
    <source>
        <dbReference type="Pfam" id="PF04652"/>
    </source>
</evidence>
<dbReference type="Proteomes" id="UP000756921">
    <property type="component" value="Unassembled WGS sequence"/>
</dbReference>
<name>A0A9P6GHP9_9PLEO</name>
<evidence type="ECO:0000256" key="6">
    <source>
        <dbReference type="ARBA" id="ARBA00022753"/>
    </source>
</evidence>
<dbReference type="InterPro" id="IPR044538">
    <property type="entry name" value="Vta1-like"/>
</dbReference>
<keyword evidence="8" id="KW-0472">Membrane</keyword>
<comment type="caution">
    <text evidence="12">The sequence shown here is derived from an EMBL/GenBank/DDBJ whole genome shotgun (WGS) entry which is preliminary data.</text>
</comment>
<dbReference type="InterPro" id="IPR023175">
    <property type="entry name" value="Vta1/CALS_N_sf"/>
</dbReference>
<feature type="region of interest" description="Disordered" evidence="9">
    <location>
        <begin position="278"/>
        <end position="422"/>
    </location>
</feature>
<evidence type="ECO:0000256" key="8">
    <source>
        <dbReference type="ARBA" id="ARBA00023136"/>
    </source>
</evidence>
<dbReference type="Gene3D" id="1.20.5.420">
    <property type="entry name" value="Immunoglobulin FC, subunit C"/>
    <property type="match status" value="1"/>
</dbReference>
<evidence type="ECO:0000256" key="2">
    <source>
        <dbReference type="ARBA" id="ARBA00004496"/>
    </source>
</evidence>
<keyword evidence="4" id="KW-0813">Transport</keyword>
<dbReference type="AlphaFoldDB" id="A0A9P6GHP9"/>
<keyword evidence="13" id="KW-1185">Reference proteome</keyword>
<evidence type="ECO:0000256" key="4">
    <source>
        <dbReference type="ARBA" id="ARBA00022448"/>
    </source>
</evidence>
<evidence type="ECO:0000256" key="3">
    <source>
        <dbReference type="ARBA" id="ARBA00007895"/>
    </source>
</evidence>
<reference evidence="12" key="1">
    <citation type="journal article" date="2020" name="Mol. Plant Microbe Interact.">
        <title>Genome Sequence of the Biocontrol Agent Coniothyrium minitans strain Conio (IMI 134523).</title>
        <authorList>
            <person name="Patel D."/>
            <person name="Shittu T.A."/>
            <person name="Baroncelli R."/>
            <person name="Muthumeenakshi S."/>
            <person name="Osborne T.H."/>
            <person name="Janganan T.K."/>
            <person name="Sreenivasaprasad S."/>
        </authorList>
    </citation>
    <scope>NUCLEOTIDE SEQUENCE</scope>
    <source>
        <strain evidence="12">Conio</strain>
    </source>
</reference>
<feature type="compositionally biased region" description="Polar residues" evidence="9">
    <location>
        <begin position="301"/>
        <end position="312"/>
    </location>
</feature>
<dbReference type="GO" id="GO:0032511">
    <property type="term" value="P:late endosome to vacuole transport via multivesicular body sorting pathway"/>
    <property type="evidence" value="ECO:0007669"/>
    <property type="project" value="InterPro"/>
</dbReference>
<feature type="compositionally biased region" description="Polar residues" evidence="9">
    <location>
        <begin position="331"/>
        <end position="344"/>
    </location>
</feature>
<dbReference type="Gene3D" id="1.25.40.270">
    <property type="entry name" value="Vacuolar protein sorting-associated protein vta1"/>
    <property type="match status" value="1"/>
</dbReference>
<keyword evidence="5" id="KW-0963">Cytoplasm</keyword>
<dbReference type="GO" id="GO:0015031">
    <property type="term" value="P:protein transport"/>
    <property type="evidence" value="ECO:0007669"/>
    <property type="project" value="UniProtKB-KW"/>
</dbReference>
<dbReference type="EMBL" id="WJXW01000005">
    <property type="protein sequence ID" value="KAF9735846.1"/>
    <property type="molecule type" value="Genomic_DNA"/>
</dbReference>
<accession>A0A9P6GHP9</accession>
<feature type="region of interest" description="Disordered" evidence="9">
    <location>
        <begin position="158"/>
        <end position="266"/>
    </location>
</feature>
<evidence type="ECO:0000313" key="13">
    <source>
        <dbReference type="Proteomes" id="UP000756921"/>
    </source>
</evidence>
<feature type="compositionally biased region" description="Pro residues" evidence="9">
    <location>
        <begin position="345"/>
        <end position="367"/>
    </location>
</feature>
<feature type="compositionally biased region" description="Low complexity" evidence="9">
    <location>
        <begin position="368"/>
        <end position="379"/>
    </location>
</feature>
<evidence type="ECO:0000256" key="5">
    <source>
        <dbReference type="ARBA" id="ARBA00022490"/>
    </source>
</evidence>
<gene>
    <name evidence="12" type="ORF">PMIN01_05761</name>
</gene>
<evidence type="ECO:0000256" key="7">
    <source>
        <dbReference type="ARBA" id="ARBA00022927"/>
    </source>
</evidence>
<evidence type="ECO:0008006" key="14">
    <source>
        <dbReference type="Google" id="ProtNLM"/>
    </source>
</evidence>
<comment type="similarity">
    <text evidence="3">Belongs to the VTA1 family.</text>
</comment>
<feature type="domain" description="Vta1 C-terminal" evidence="11">
    <location>
        <begin position="420"/>
        <end position="450"/>
    </location>
</feature>
<dbReference type="InterPro" id="IPR041212">
    <property type="entry name" value="Vta1_C"/>
</dbReference>
<evidence type="ECO:0000259" key="11">
    <source>
        <dbReference type="Pfam" id="PF18097"/>
    </source>
</evidence>
<dbReference type="Pfam" id="PF04652">
    <property type="entry name" value="Vta1"/>
    <property type="match status" value="1"/>
</dbReference>
<keyword evidence="6" id="KW-0967">Endosome</keyword>
<proteinExistence type="inferred from homology"/>
<feature type="compositionally biased region" description="Polar residues" evidence="9">
    <location>
        <begin position="211"/>
        <end position="221"/>
    </location>
</feature>
<keyword evidence="7" id="KW-0653">Protein transport</keyword>
<evidence type="ECO:0000313" key="12">
    <source>
        <dbReference type="EMBL" id="KAF9735846.1"/>
    </source>
</evidence>
<dbReference type="PANTHER" id="PTHR46009:SF1">
    <property type="entry name" value="VACUOLAR PROTEIN SORTING-ASSOCIATED PROTEIN VTA1 HOMOLOG"/>
    <property type="match status" value="1"/>
</dbReference>
<dbReference type="OrthoDB" id="391137at2759"/>